<feature type="compositionally biased region" description="Polar residues" evidence="1">
    <location>
        <begin position="1"/>
        <end position="13"/>
    </location>
</feature>
<evidence type="ECO:0000313" key="2">
    <source>
        <dbReference type="EMBL" id="AGC36039.1"/>
    </source>
</evidence>
<feature type="region of interest" description="Disordered" evidence="1">
    <location>
        <begin position="1"/>
        <end position="53"/>
    </location>
</feature>
<organism evidence="2 3">
    <name type="scientific">Rhizobium phage RHEph09</name>
    <dbReference type="NCBI Taxonomy" id="1220716"/>
    <lineage>
        <taxon>Viruses</taxon>
        <taxon>Duplodnaviria</taxon>
        <taxon>Heunggongvirae</taxon>
        <taxon>Uroviricota</taxon>
        <taxon>Caudoviricetes</taxon>
        <taxon>Autographivirales</taxon>
        <taxon>Dunnvirinae</taxon>
        <taxon>Cuernavacavirus</taxon>
        <taxon>Cuernavacavirus RHEph09</taxon>
    </lineage>
</organism>
<protein>
    <submittedName>
        <fullName evidence="2">Uncharacterized protein</fullName>
    </submittedName>
</protein>
<dbReference type="EMBL" id="JX483880">
    <property type="protein sequence ID" value="AGC36039.1"/>
    <property type="molecule type" value="Genomic_DNA"/>
</dbReference>
<name>L7TNX4_9CAUD</name>
<sequence>MHSHQKTGQTGPKSGTGRGRLSDLDPGCPITHARGNARPRANMGILAKAHLRS</sequence>
<proteinExistence type="predicted"/>
<dbReference type="Proteomes" id="UP000011146">
    <property type="component" value="Segment"/>
</dbReference>
<evidence type="ECO:0000313" key="3">
    <source>
        <dbReference type="Proteomes" id="UP000011146"/>
    </source>
</evidence>
<reference evidence="2 3" key="1">
    <citation type="journal article" date="2013" name="Appl. Environ. Microbiol.">
        <title>Narrow Host-Range Bacteriophages that Infect Rhizobium etli associate with Distinct Genomic Types.</title>
        <authorList>
            <person name="Santamaria R.I."/>
            <person name="Bustos P."/>
            <person name="Sepulveda-Robles O."/>
            <person name="Lozano L."/>
            <person name="Rodriguez C."/>
            <person name="Fernandez J.L."/>
            <person name="Juarez S."/>
            <person name="Kameyama L."/>
            <person name="Guarneros G."/>
            <person name="Davila G."/>
            <person name="Gonzalez V."/>
        </authorList>
    </citation>
    <scope>NUCLEOTIDE SEQUENCE [LARGE SCALE GENOMIC DNA]</scope>
</reference>
<gene>
    <name evidence="2" type="ORF">RHEph09_gp056</name>
</gene>
<accession>L7TNX4</accession>
<evidence type="ECO:0000256" key="1">
    <source>
        <dbReference type="SAM" id="MobiDB-lite"/>
    </source>
</evidence>